<name>A0A9J6RAT2_9BACI</name>
<reference evidence="1" key="1">
    <citation type="submission" date="2022-11" db="EMBL/GenBank/DDBJ databases">
        <title>WGS of Natronobacillus azotifigens 24KS-1, an anaerobic diazotrophic haloalkaliphile from soda-rich habitats.</title>
        <authorList>
            <person name="Sorokin D.Y."/>
            <person name="Merkel A.Y."/>
        </authorList>
    </citation>
    <scope>NUCLEOTIDE SEQUENCE</scope>
    <source>
        <strain evidence="1">24KS-1</strain>
    </source>
</reference>
<comment type="caution">
    <text evidence="1">The sequence shown here is derived from an EMBL/GenBank/DDBJ whole genome shotgun (WGS) entry which is preliminary data.</text>
</comment>
<dbReference type="SUPFAM" id="SSF116965">
    <property type="entry name" value="Hypothetical protein MPN330"/>
    <property type="match status" value="1"/>
</dbReference>
<organism evidence="1 2">
    <name type="scientific">Natronobacillus azotifigens</name>
    <dbReference type="NCBI Taxonomy" id="472978"/>
    <lineage>
        <taxon>Bacteria</taxon>
        <taxon>Bacillati</taxon>
        <taxon>Bacillota</taxon>
        <taxon>Bacilli</taxon>
        <taxon>Bacillales</taxon>
        <taxon>Bacillaceae</taxon>
        <taxon>Natronobacillus</taxon>
    </lineage>
</organism>
<keyword evidence="2" id="KW-1185">Reference proteome</keyword>
<evidence type="ECO:0000313" key="2">
    <source>
        <dbReference type="Proteomes" id="UP001084197"/>
    </source>
</evidence>
<dbReference type="Gene3D" id="1.25.40.10">
    <property type="entry name" value="Tetratricopeptide repeat domain"/>
    <property type="match status" value="1"/>
</dbReference>
<evidence type="ECO:0008006" key="3">
    <source>
        <dbReference type="Google" id="ProtNLM"/>
    </source>
</evidence>
<dbReference type="Proteomes" id="UP001084197">
    <property type="component" value="Unassembled WGS sequence"/>
</dbReference>
<dbReference type="Pfam" id="PF11428">
    <property type="entry name" value="DUF3196"/>
    <property type="match status" value="1"/>
</dbReference>
<gene>
    <name evidence="1" type="ORF">OWO01_04275</name>
</gene>
<accession>A0A9J6RAT2</accession>
<dbReference type="InterPro" id="IPR011990">
    <property type="entry name" value="TPR-like_helical_dom_sf"/>
</dbReference>
<sequence>MDHDYQNVVLFPKRQQEMEDKAFRALQEKRYKEALKAFDSLLYYGIDRQEITLGKLTCFIELGKQEEAEEMCEELIARKDQDYYSYIHIYATLLFQAHKYQQVTEELEEVLTHKNIPEPFHAQLEKLHQVNQNLMQEQVEEHSISTKRELEEAIRKEDTIAQWHLLNHLHQTNLKTYLNLFQEMLVNDKVHPVIKSVIIGLLQSESIDLEIEVKKFEKKMSINPNTYPYMTDHPFRKQLRQSLENLEQENPSFYTFAEQLMDRYFYVNYPFTPDLSKVSVMKQALLALVQISFEPDQTIQEDYYNKEIAHQINDIIQCEQIYFSIMEE</sequence>
<evidence type="ECO:0000313" key="1">
    <source>
        <dbReference type="EMBL" id="MCZ0702427.1"/>
    </source>
</evidence>
<dbReference type="RefSeq" id="WP_268779194.1">
    <property type="nucleotide sequence ID" value="NZ_JAPRAT010000005.1"/>
</dbReference>
<protein>
    <recommendedName>
        <fullName evidence="3">Tetratricopeptide repeat protein</fullName>
    </recommendedName>
</protein>
<dbReference type="AlphaFoldDB" id="A0A9J6RAT2"/>
<proteinExistence type="predicted"/>
<dbReference type="EMBL" id="JAPRAT010000005">
    <property type="protein sequence ID" value="MCZ0702427.1"/>
    <property type="molecule type" value="Genomic_DNA"/>
</dbReference>
<dbReference type="InterPro" id="IPR024503">
    <property type="entry name" value="DUF3196"/>
</dbReference>
<dbReference type="SUPFAM" id="SSF48452">
    <property type="entry name" value="TPR-like"/>
    <property type="match status" value="1"/>
</dbReference>